<dbReference type="CDD" id="cd04301">
    <property type="entry name" value="NAT_SF"/>
    <property type="match status" value="1"/>
</dbReference>
<dbReference type="RefSeq" id="WP_369141740.1">
    <property type="nucleotide sequence ID" value="NZ_JBFTEZ010000003.1"/>
</dbReference>
<comment type="caution">
    <text evidence="4">The sequence shown here is derived from an EMBL/GenBank/DDBJ whole genome shotgun (WGS) entry which is preliminary data.</text>
</comment>
<dbReference type="EMBL" id="JBFTEZ010000003">
    <property type="protein sequence ID" value="MEX6465984.1"/>
    <property type="molecule type" value="Genomic_DNA"/>
</dbReference>
<feature type="domain" description="N-acetyltransferase" evidence="3">
    <location>
        <begin position="3"/>
        <end position="162"/>
    </location>
</feature>
<accession>A0ABV3YP08</accession>
<dbReference type="InterPro" id="IPR050832">
    <property type="entry name" value="Bact_Acetyltransf"/>
</dbReference>
<sequence>MALSIRRVQASDAPFLAEMLVAAAYWRPDGPSGSVAEVLAHPQLAHYVAGWPRSGDLGVIASEGAQPVGAAWVRLFPESDPGYGFVSATIPELSMGVIRERRGRGIGSHLLDALLVAAHEQKLAAISLSVESDNYARRLYERAGFRPVDVASGSLTMLLRLREPRSTEE</sequence>
<gene>
    <name evidence="4" type="ORF">AB6N35_16870</name>
</gene>
<dbReference type="InterPro" id="IPR000182">
    <property type="entry name" value="GNAT_dom"/>
</dbReference>
<dbReference type="SUPFAM" id="SSF55729">
    <property type="entry name" value="Acyl-CoA N-acyltransferases (Nat)"/>
    <property type="match status" value="1"/>
</dbReference>
<evidence type="ECO:0000256" key="2">
    <source>
        <dbReference type="ARBA" id="ARBA00023315"/>
    </source>
</evidence>
<reference evidence="5" key="1">
    <citation type="submission" date="2024-07" db="EMBL/GenBank/DDBJ databases">
        <title>Pseudomonas strain that inhibits Aeromonas fish pathogens.</title>
        <authorList>
            <person name="Wildschutte H."/>
        </authorList>
    </citation>
    <scope>NUCLEOTIDE SEQUENCE [LARGE SCALE GENOMIC DNA]</scope>
    <source>
        <strain evidence="5">n60</strain>
    </source>
</reference>
<dbReference type="Proteomes" id="UP001560293">
    <property type="component" value="Unassembled WGS sequence"/>
</dbReference>
<evidence type="ECO:0000313" key="4">
    <source>
        <dbReference type="EMBL" id="MEX6465984.1"/>
    </source>
</evidence>
<name>A0ABV3YP08_9ACTN</name>
<evidence type="ECO:0000313" key="5">
    <source>
        <dbReference type="Proteomes" id="UP001560293"/>
    </source>
</evidence>
<organism evidence="4 5">
    <name type="scientific">Dietzia cinnamea</name>
    <dbReference type="NCBI Taxonomy" id="321318"/>
    <lineage>
        <taxon>Bacteria</taxon>
        <taxon>Bacillati</taxon>
        <taxon>Actinomycetota</taxon>
        <taxon>Actinomycetes</taxon>
        <taxon>Mycobacteriales</taxon>
        <taxon>Dietziaceae</taxon>
        <taxon>Dietzia</taxon>
    </lineage>
</organism>
<dbReference type="PROSITE" id="PS51186">
    <property type="entry name" value="GNAT"/>
    <property type="match status" value="1"/>
</dbReference>
<dbReference type="Pfam" id="PF00583">
    <property type="entry name" value="Acetyltransf_1"/>
    <property type="match status" value="1"/>
</dbReference>
<dbReference type="PANTHER" id="PTHR43877:SF1">
    <property type="entry name" value="ACETYLTRANSFERASE"/>
    <property type="match status" value="1"/>
</dbReference>
<evidence type="ECO:0000259" key="3">
    <source>
        <dbReference type="PROSITE" id="PS51186"/>
    </source>
</evidence>
<dbReference type="InterPro" id="IPR016181">
    <property type="entry name" value="Acyl_CoA_acyltransferase"/>
</dbReference>
<dbReference type="Gene3D" id="3.40.630.30">
    <property type="match status" value="1"/>
</dbReference>
<dbReference type="PANTHER" id="PTHR43877">
    <property type="entry name" value="AMINOALKYLPHOSPHONATE N-ACETYLTRANSFERASE-RELATED-RELATED"/>
    <property type="match status" value="1"/>
</dbReference>
<keyword evidence="1" id="KW-0808">Transferase</keyword>
<protein>
    <submittedName>
        <fullName evidence="4">N-acetyltransferase family protein</fullName>
    </submittedName>
</protein>
<keyword evidence="5" id="KW-1185">Reference proteome</keyword>
<proteinExistence type="predicted"/>
<evidence type="ECO:0000256" key="1">
    <source>
        <dbReference type="ARBA" id="ARBA00022679"/>
    </source>
</evidence>
<keyword evidence="2" id="KW-0012">Acyltransferase</keyword>